<dbReference type="Proteomes" id="UP000198651">
    <property type="component" value="Chromosome I"/>
</dbReference>
<organism evidence="1 2">
    <name type="scientific">Candidatus Ichthyocystis hellenicum</name>
    <dbReference type="NCBI Taxonomy" id="1561003"/>
    <lineage>
        <taxon>Bacteria</taxon>
        <taxon>Pseudomonadati</taxon>
        <taxon>Pseudomonadota</taxon>
        <taxon>Betaproteobacteria</taxon>
        <taxon>Burkholderiales</taxon>
        <taxon>Candidatus Ichthyocystis</taxon>
    </lineage>
</organism>
<keyword evidence="2" id="KW-1185">Reference proteome</keyword>
<protein>
    <submittedName>
        <fullName evidence="1">Uncharacterized protein</fullName>
    </submittedName>
</protein>
<proteinExistence type="predicted"/>
<dbReference type="EMBL" id="LN906597">
    <property type="protein sequence ID" value="CUT17206.1"/>
    <property type="molecule type" value="Genomic_DNA"/>
</dbReference>
<evidence type="ECO:0000313" key="2">
    <source>
        <dbReference type="Proteomes" id="UP000198651"/>
    </source>
</evidence>
<reference evidence="2" key="1">
    <citation type="submission" date="2015-11" db="EMBL/GenBank/DDBJ databases">
        <authorList>
            <person name="Seth-Smith H.M.B."/>
        </authorList>
    </citation>
    <scope>NUCLEOTIDE SEQUENCE [LARGE SCALE GENOMIC DNA]</scope>
    <source>
        <strain evidence="2">2013Ark11</strain>
    </source>
</reference>
<accession>A0A0S4M4H4</accession>
<gene>
    <name evidence="1" type="ORF">Ark11_0352</name>
</gene>
<dbReference type="AlphaFoldDB" id="A0A0S4M4H4"/>
<name>A0A0S4M4H4_9BURK</name>
<evidence type="ECO:0000313" key="1">
    <source>
        <dbReference type="EMBL" id="CUT17206.1"/>
    </source>
</evidence>
<sequence length="42" mass="4796">MLITSLHKPIKIVHIPEYNAILLSGTSMLKDCYGDFYEGVRQ</sequence>